<comment type="caution">
    <text evidence="2">The sequence shown here is derived from an EMBL/GenBank/DDBJ whole genome shotgun (WGS) entry which is preliminary data.</text>
</comment>
<feature type="chain" id="PRO_5037162678" description="Lipocalin-like domain-containing protein" evidence="1">
    <location>
        <begin position="21"/>
        <end position="124"/>
    </location>
</feature>
<evidence type="ECO:0000256" key="1">
    <source>
        <dbReference type="SAM" id="SignalP"/>
    </source>
</evidence>
<sequence>MNMKKSFKFLSLLFITTVLIASCSKDNDPTDDNVFVGTYKGSVGYTDSEGDTAISTENGSVTLVKVGNTYNFDFSDGIPSLKGIKMEKNQSVLISLDGAIKIDEGTLIIGYNKDNETWTANCDR</sequence>
<gene>
    <name evidence="2" type="ORF">GCM10007383_26320</name>
</gene>
<keyword evidence="3" id="KW-1185">Reference proteome</keyword>
<organism evidence="2 3">
    <name type="scientific">Arenibacter certesii</name>
    <dbReference type="NCBI Taxonomy" id="228955"/>
    <lineage>
        <taxon>Bacteria</taxon>
        <taxon>Pseudomonadati</taxon>
        <taxon>Bacteroidota</taxon>
        <taxon>Flavobacteriia</taxon>
        <taxon>Flavobacteriales</taxon>
        <taxon>Flavobacteriaceae</taxon>
        <taxon>Arenibacter</taxon>
    </lineage>
</organism>
<feature type="signal peptide" evidence="1">
    <location>
        <begin position="1"/>
        <end position="20"/>
    </location>
</feature>
<evidence type="ECO:0000313" key="2">
    <source>
        <dbReference type="EMBL" id="GGW40242.1"/>
    </source>
</evidence>
<accession>A0A918J2W2</accession>
<reference evidence="2" key="1">
    <citation type="journal article" date="2014" name="Int. J. Syst. Evol. Microbiol.">
        <title>Complete genome sequence of Corynebacterium casei LMG S-19264T (=DSM 44701T), isolated from a smear-ripened cheese.</title>
        <authorList>
            <consortium name="US DOE Joint Genome Institute (JGI-PGF)"/>
            <person name="Walter F."/>
            <person name="Albersmeier A."/>
            <person name="Kalinowski J."/>
            <person name="Ruckert C."/>
        </authorList>
    </citation>
    <scope>NUCLEOTIDE SEQUENCE</scope>
    <source>
        <strain evidence="2">KCTC 12113</strain>
    </source>
</reference>
<dbReference type="AlphaFoldDB" id="A0A918J2W2"/>
<dbReference type="Proteomes" id="UP000634668">
    <property type="component" value="Unassembled WGS sequence"/>
</dbReference>
<dbReference type="EMBL" id="BMWP01000018">
    <property type="protein sequence ID" value="GGW40242.1"/>
    <property type="molecule type" value="Genomic_DNA"/>
</dbReference>
<proteinExistence type="predicted"/>
<reference evidence="2" key="2">
    <citation type="submission" date="2020-09" db="EMBL/GenBank/DDBJ databases">
        <authorList>
            <person name="Sun Q."/>
            <person name="Kim S."/>
        </authorList>
    </citation>
    <scope>NUCLEOTIDE SEQUENCE</scope>
    <source>
        <strain evidence="2">KCTC 12113</strain>
    </source>
</reference>
<evidence type="ECO:0000313" key="3">
    <source>
        <dbReference type="Proteomes" id="UP000634668"/>
    </source>
</evidence>
<keyword evidence="1" id="KW-0732">Signal</keyword>
<name>A0A918J2W2_9FLAO</name>
<dbReference type="PROSITE" id="PS51257">
    <property type="entry name" value="PROKAR_LIPOPROTEIN"/>
    <property type="match status" value="1"/>
</dbReference>
<protein>
    <recommendedName>
        <fullName evidence="4">Lipocalin-like domain-containing protein</fullName>
    </recommendedName>
</protein>
<evidence type="ECO:0008006" key="4">
    <source>
        <dbReference type="Google" id="ProtNLM"/>
    </source>
</evidence>